<evidence type="ECO:0000256" key="3">
    <source>
        <dbReference type="ARBA" id="ARBA00022946"/>
    </source>
</evidence>
<dbReference type="EMBL" id="AJIX01000003">
    <property type="protein sequence ID" value="KGR21510.1"/>
    <property type="molecule type" value="Genomic_DNA"/>
</dbReference>
<gene>
    <name evidence="9" type="ORF">MG3_00513</name>
</gene>
<proteinExistence type="inferred from homology"/>
<sequence length="123" mass="14345">MCVYMGTKKLSKIFFFREFCQCIIFSIILSITYNRLTTHHINMISITKVISQQFKSSNITKNLFNATPRIINPITTGSLYQPIRGFKVRTSVKCMCKDCYLVKRKGRVYVYCKSNGKHKQRQG</sequence>
<evidence type="ECO:0000256" key="1">
    <source>
        <dbReference type="ARBA" id="ARBA00004173"/>
    </source>
</evidence>
<dbReference type="NCBIfam" id="TIGR01022">
    <property type="entry name" value="rpmJ_bact"/>
    <property type="match status" value="1"/>
</dbReference>
<keyword evidence="8" id="KW-0812">Transmembrane</keyword>
<evidence type="ECO:0000256" key="5">
    <source>
        <dbReference type="ARBA" id="ARBA00023128"/>
    </source>
</evidence>
<evidence type="ECO:0000256" key="4">
    <source>
        <dbReference type="ARBA" id="ARBA00022980"/>
    </source>
</evidence>
<dbReference type="InterPro" id="IPR000473">
    <property type="entry name" value="Ribosomal_bL36"/>
</dbReference>
<protein>
    <recommendedName>
        <fullName evidence="7">Ribosomal protein</fullName>
    </recommendedName>
</protein>
<keyword evidence="4 7" id="KW-0689">Ribosomal protein</keyword>
<keyword evidence="6 7" id="KW-0687">Ribonucleoprotein</keyword>
<evidence type="ECO:0000256" key="6">
    <source>
        <dbReference type="ARBA" id="ARBA00023274"/>
    </source>
</evidence>
<dbReference type="PROSITE" id="PS00828">
    <property type="entry name" value="RIBOSOMAL_L36"/>
    <property type="match status" value="1"/>
</dbReference>
<dbReference type="GO" id="GO:0005762">
    <property type="term" value="C:mitochondrial large ribosomal subunit"/>
    <property type="evidence" value="ECO:0007669"/>
    <property type="project" value="TreeGrafter"/>
</dbReference>
<dbReference type="Pfam" id="PF00444">
    <property type="entry name" value="Ribosomal_L36"/>
    <property type="match status" value="1"/>
</dbReference>
<evidence type="ECO:0000256" key="7">
    <source>
        <dbReference type="RuleBase" id="RU000570"/>
    </source>
</evidence>
<dbReference type="SUPFAM" id="SSF57840">
    <property type="entry name" value="Ribosomal protein L36"/>
    <property type="match status" value="1"/>
</dbReference>
<organism evidence="9 10">
    <name type="scientific">Candida albicans P78048</name>
    <dbReference type="NCBI Taxonomy" id="1094989"/>
    <lineage>
        <taxon>Eukaryota</taxon>
        <taxon>Fungi</taxon>
        <taxon>Dikarya</taxon>
        <taxon>Ascomycota</taxon>
        <taxon>Saccharomycotina</taxon>
        <taxon>Pichiomycetes</taxon>
        <taxon>Debaryomycetaceae</taxon>
        <taxon>Candida/Lodderomyces clade</taxon>
        <taxon>Candida</taxon>
    </lineage>
</organism>
<dbReference type="PANTHER" id="PTHR46909">
    <property type="entry name" value="39S RIBOSOMAL PROTEIN L36, MITOCHONDRIAL"/>
    <property type="match status" value="1"/>
</dbReference>
<evidence type="ECO:0000256" key="8">
    <source>
        <dbReference type="SAM" id="Phobius"/>
    </source>
</evidence>
<keyword evidence="8" id="KW-1133">Transmembrane helix</keyword>
<dbReference type="InterPro" id="IPR052143">
    <property type="entry name" value="Mitoribosomal_bL36m"/>
</dbReference>
<keyword evidence="3" id="KW-0809">Transit peptide</keyword>
<keyword evidence="5" id="KW-0496">Mitochondrion</keyword>
<dbReference type="HAMAP" id="MF_00251">
    <property type="entry name" value="Ribosomal_bL36"/>
    <property type="match status" value="1"/>
</dbReference>
<evidence type="ECO:0000313" key="10">
    <source>
        <dbReference type="Proteomes" id="UP000030161"/>
    </source>
</evidence>
<dbReference type="GO" id="GO:0003735">
    <property type="term" value="F:structural constituent of ribosome"/>
    <property type="evidence" value="ECO:0007669"/>
    <property type="project" value="InterPro"/>
</dbReference>
<feature type="transmembrane region" description="Helical" evidence="8">
    <location>
        <begin position="14"/>
        <end position="33"/>
    </location>
</feature>
<dbReference type="SMR" id="A0AB34PZT6"/>
<dbReference type="Proteomes" id="UP000030161">
    <property type="component" value="Unassembled WGS sequence"/>
</dbReference>
<reference evidence="9 10" key="1">
    <citation type="submission" date="2013-12" db="EMBL/GenBank/DDBJ databases">
        <title>The Genome Sequence of Candida albicans P78048.</title>
        <authorList>
            <consortium name="The Broad Institute Genome Sequencing Platform"/>
            <consortium name="The Broad Institute Genome Sequencing Center for Infectious Disease"/>
            <person name="Cuomo C."/>
            <person name="Bennett R."/>
            <person name="Hirakawa M."/>
            <person name="Noverr M."/>
            <person name="Mitchell A."/>
            <person name="Young S.K."/>
            <person name="Zeng Q."/>
            <person name="Gargeya S."/>
            <person name="Fitzgerald M."/>
            <person name="Abouelleil A."/>
            <person name="Alvarado L."/>
            <person name="Berlin A.M."/>
            <person name="Chapman S.B."/>
            <person name="Dewar J."/>
            <person name="Goldberg J."/>
            <person name="Griggs A."/>
            <person name="Gujja S."/>
            <person name="Hansen M."/>
            <person name="Howarth C."/>
            <person name="Imamovic A."/>
            <person name="Larimer J."/>
            <person name="McCowan C."/>
            <person name="Murphy C."/>
            <person name="Pearson M."/>
            <person name="Priest M."/>
            <person name="Roberts A."/>
            <person name="Saif S."/>
            <person name="Shea T."/>
            <person name="Sykes S."/>
            <person name="Wortman J."/>
            <person name="Nusbaum C."/>
            <person name="Birren B."/>
        </authorList>
    </citation>
    <scope>NUCLEOTIDE SEQUENCE [LARGE SCALE GENOMIC DNA]</scope>
    <source>
        <strain evidence="9 10">P78048</strain>
    </source>
</reference>
<dbReference type="PANTHER" id="PTHR46909:SF1">
    <property type="entry name" value="LARGE RIBOSOMAL SUBUNIT PROTEIN BL36M"/>
    <property type="match status" value="1"/>
</dbReference>
<dbReference type="InterPro" id="IPR035977">
    <property type="entry name" value="Ribosomal_bL36_sp"/>
</dbReference>
<dbReference type="GO" id="GO:0006412">
    <property type="term" value="P:translation"/>
    <property type="evidence" value="ECO:0007669"/>
    <property type="project" value="InterPro"/>
</dbReference>
<evidence type="ECO:0000256" key="2">
    <source>
        <dbReference type="ARBA" id="ARBA00007645"/>
    </source>
</evidence>
<evidence type="ECO:0000313" key="9">
    <source>
        <dbReference type="EMBL" id="KGR21510.1"/>
    </source>
</evidence>
<comment type="caution">
    <text evidence="9">The sequence shown here is derived from an EMBL/GenBank/DDBJ whole genome shotgun (WGS) entry which is preliminary data.</text>
</comment>
<comment type="similarity">
    <text evidence="2 7">Belongs to the bacterial ribosomal protein bL36 family.</text>
</comment>
<comment type="subcellular location">
    <subcellularLocation>
        <location evidence="1">Mitochondrion</location>
    </subcellularLocation>
</comment>
<accession>A0AB34PZT6</accession>
<keyword evidence="8" id="KW-0472">Membrane</keyword>
<dbReference type="AlphaFoldDB" id="A0AB34PZT6"/>
<name>A0AB34PZT6_CANAX</name>